<dbReference type="Proteomes" id="UP001589813">
    <property type="component" value="Unassembled WGS sequence"/>
</dbReference>
<keyword evidence="4 6" id="KW-0067">ATP-binding</keyword>
<evidence type="ECO:0000256" key="6">
    <source>
        <dbReference type="PROSITE-ProRule" id="PRU00409"/>
    </source>
</evidence>
<dbReference type="Pfam" id="PF21139">
    <property type="entry name" value="BT_MCC_alpha"/>
    <property type="match status" value="1"/>
</dbReference>
<dbReference type="PROSITE" id="PS50968">
    <property type="entry name" value="BIOTINYL_LIPOYL"/>
    <property type="match status" value="1"/>
</dbReference>
<dbReference type="SUPFAM" id="SSF51246">
    <property type="entry name" value="Rudiment single hybrid motif"/>
    <property type="match status" value="1"/>
</dbReference>
<dbReference type="SUPFAM" id="SSF51230">
    <property type="entry name" value="Single hybrid motif"/>
    <property type="match status" value="1"/>
</dbReference>
<dbReference type="SUPFAM" id="SSF52440">
    <property type="entry name" value="PreATP-grasp domain"/>
    <property type="match status" value="1"/>
</dbReference>
<evidence type="ECO:0000256" key="4">
    <source>
        <dbReference type="ARBA" id="ARBA00022840"/>
    </source>
</evidence>
<keyword evidence="11" id="KW-1185">Reference proteome</keyword>
<dbReference type="SMART" id="SM00878">
    <property type="entry name" value="Biotin_carb_C"/>
    <property type="match status" value="1"/>
</dbReference>
<dbReference type="InterPro" id="IPR011054">
    <property type="entry name" value="Rudment_hybrid_motif"/>
</dbReference>
<keyword evidence="2 10" id="KW-0436">Ligase</keyword>
<dbReference type="CDD" id="cd06850">
    <property type="entry name" value="biotinyl_domain"/>
    <property type="match status" value="1"/>
</dbReference>
<dbReference type="InterPro" id="IPR016185">
    <property type="entry name" value="PreATP-grasp_dom_sf"/>
</dbReference>
<evidence type="ECO:0000256" key="3">
    <source>
        <dbReference type="ARBA" id="ARBA00022741"/>
    </source>
</evidence>
<evidence type="ECO:0000256" key="2">
    <source>
        <dbReference type="ARBA" id="ARBA00022598"/>
    </source>
</evidence>
<dbReference type="EMBL" id="JBHLXP010000001">
    <property type="protein sequence ID" value="MFC0048396.1"/>
    <property type="molecule type" value="Genomic_DNA"/>
</dbReference>
<comment type="cofactor">
    <cofactor evidence="1">
        <name>biotin</name>
        <dbReference type="ChEBI" id="CHEBI:57586"/>
    </cofactor>
</comment>
<dbReference type="PROSITE" id="PS50979">
    <property type="entry name" value="BC"/>
    <property type="match status" value="1"/>
</dbReference>
<evidence type="ECO:0000313" key="10">
    <source>
        <dbReference type="EMBL" id="MFC0048396.1"/>
    </source>
</evidence>
<evidence type="ECO:0000256" key="1">
    <source>
        <dbReference type="ARBA" id="ARBA00001953"/>
    </source>
</evidence>
<dbReference type="SUPFAM" id="SSF56059">
    <property type="entry name" value="Glutathione synthetase ATP-binding domain-like"/>
    <property type="match status" value="1"/>
</dbReference>
<dbReference type="Pfam" id="PF00364">
    <property type="entry name" value="Biotin_lipoyl"/>
    <property type="match status" value="1"/>
</dbReference>
<evidence type="ECO:0000259" key="7">
    <source>
        <dbReference type="PROSITE" id="PS50968"/>
    </source>
</evidence>
<evidence type="ECO:0000259" key="9">
    <source>
        <dbReference type="PROSITE" id="PS50979"/>
    </source>
</evidence>
<dbReference type="InterPro" id="IPR000089">
    <property type="entry name" value="Biotin_lipoyl"/>
</dbReference>
<dbReference type="InterPro" id="IPR005482">
    <property type="entry name" value="Biotin_COase_C"/>
</dbReference>
<dbReference type="EC" id="6.4.1.2" evidence="10"/>
<dbReference type="InterPro" id="IPR001882">
    <property type="entry name" value="Biotin_BS"/>
</dbReference>
<organism evidence="10 11">
    <name type="scientific">Rheinheimera tilapiae</name>
    <dbReference type="NCBI Taxonomy" id="875043"/>
    <lineage>
        <taxon>Bacteria</taxon>
        <taxon>Pseudomonadati</taxon>
        <taxon>Pseudomonadota</taxon>
        <taxon>Gammaproteobacteria</taxon>
        <taxon>Chromatiales</taxon>
        <taxon>Chromatiaceae</taxon>
        <taxon>Rheinheimera</taxon>
    </lineage>
</organism>
<dbReference type="PANTHER" id="PTHR18866:SF33">
    <property type="entry name" value="METHYLCROTONOYL-COA CARBOXYLASE SUBUNIT ALPHA, MITOCHONDRIAL-RELATED"/>
    <property type="match status" value="1"/>
</dbReference>
<dbReference type="Gene3D" id="3.30.700.40">
    <property type="match status" value="1"/>
</dbReference>
<feature type="domain" description="ATP-grasp" evidence="8">
    <location>
        <begin position="120"/>
        <end position="317"/>
    </location>
</feature>
<dbReference type="Pfam" id="PF02786">
    <property type="entry name" value="CPSase_L_D2"/>
    <property type="match status" value="1"/>
</dbReference>
<name>A0ABV6BC10_9GAMM</name>
<dbReference type="PROSITE" id="PS00867">
    <property type="entry name" value="CPSASE_2"/>
    <property type="match status" value="1"/>
</dbReference>
<dbReference type="InterPro" id="IPR011053">
    <property type="entry name" value="Single_hybrid_motif"/>
</dbReference>
<dbReference type="GO" id="GO:0003989">
    <property type="term" value="F:acetyl-CoA carboxylase activity"/>
    <property type="evidence" value="ECO:0007669"/>
    <property type="project" value="UniProtKB-EC"/>
</dbReference>
<dbReference type="NCBIfam" id="NF006367">
    <property type="entry name" value="PRK08591.1"/>
    <property type="match status" value="1"/>
</dbReference>
<dbReference type="InterPro" id="IPR011761">
    <property type="entry name" value="ATP-grasp"/>
</dbReference>
<dbReference type="PROSITE" id="PS50975">
    <property type="entry name" value="ATP_GRASP"/>
    <property type="match status" value="1"/>
</dbReference>
<dbReference type="InterPro" id="IPR005479">
    <property type="entry name" value="CPAse_ATP-bd"/>
</dbReference>
<evidence type="ECO:0000313" key="11">
    <source>
        <dbReference type="Proteomes" id="UP001589813"/>
    </source>
</evidence>
<accession>A0ABV6BC10</accession>
<keyword evidence="5" id="KW-0092">Biotin</keyword>
<feature type="domain" description="Lipoyl-binding" evidence="7">
    <location>
        <begin position="588"/>
        <end position="663"/>
    </location>
</feature>
<dbReference type="InterPro" id="IPR048429">
    <property type="entry name" value="MCC_alpha_BT"/>
</dbReference>
<sequence>MFSKILIANRGEIACRVIKTAQKLGIRCVAVYSEADANARHVKMADEAFLLGPAASKDSYLRADKILQIAKQSGAEAVHPGYGFLSENEGFAEACAQAGIVFIGPPVPAIAAMGSKSAAKEIMSHAGVPLVPGYHGDNQDEQFLAAEANRIGYPLLLKAAYGGGGKGMKVVWQAAEFLEQLHSAKREALNGFGNDKVLMERYLTKPRHVEIQVFADNFGNAVYLHERDCSIQRRHQKVIEEAPAPNFSAEQRKAMGDAAVTAAKAIGYAGAGTVEFLFDEDGSFYFMEMNTRLQVEHPVTEMITGQDLVKWQLLVASNQPLPLTQAEIPLDGHAIEVRVYAEDPDNNFLPATGKLTYLRQPDENRHVRVDTGVVEYDEVSPFYDPMIAKLIVWDESRDRAIARMRRALDDYRIAGVKTNLGFLSRLVSHPAFAAAELDTHFIEHHQAELFAPEQSEPQQALLLAALYLLLLQQPKTNGNSPWGCGYGWRLNEAAQVRFALQHGDVAQQVQIKSTATGHQLCVGDYCIDAKAELNADVLTATLSSAQGSHHQFQVRVSQYQQSPQQTTVSVFIRHQRFDFVYQTQVEVAAADESAGSLKAPMNGTVVAVMASAGQRVQSGETLLVMEAMKMEYAIKAPADGVVNSVFYQAGDLVKDGAELVDFSADAGAKA</sequence>
<gene>
    <name evidence="10" type="ORF">ACFFJP_08855</name>
</gene>
<dbReference type="RefSeq" id="WP_377242550.1">
    <property type="nucleotide sequence ID" value="NZ_JBHLXP010000001.1"/>
</dbReference>
<keyword evidence="3 6" id="KW-0547">Nucleotide-binding</keyword>
<evidence type="ECO:0000256" key="5">
    <source>
        <dbReference type="ARBA" id="ARBA00023267"/>
    </source>
</evidence>
<dbReference type="Gene3D" id="2.40.50.100">
    <property type="match status" value="1"/>
</dbReference>
<reference evidence="10 11" key="1">
    <citation type="submission" date="2024-09" db="EMBL/GenBank/DDBJ databases">
        <authorList>
            <person name="Sun Q."/>
            <person name="Mori K."/>
        </authorList>
    </citation>
    <scope>NUCLEOTIDE SEQUENCE [LARGE SCALE GENOMIC DNA]</scope>
    <source>
        <strain evidence="10 11">KCTC 23315</strain>
    </source>
</reference>
<dbReference type="InterPro" id="IPR005481">
    <property type="entry name" value="BC-like_N"/>
</dbReference>
<dbReference type="Gene3D" id="3.30.470.20">
    <property type="entry name" value="ATP-grasp fold, B domain"/>
    <property type="match status" value="1"/>
</dbReference>
<dbReference type="Pfam" id="PF02785">
    <property type="entry name" value="Biotin_carb_C"/>
    <property type="match status" value="1"/>
</dbReference>
<dbReference type="PROSITE" id="PS00188">
    <property type="entry name" value="BIOTIN"/>
    <property type="match status" value="1"/>
</dbReference>
<dbReference type="PANTHER" id="PTHR18866">
    <property type="entry name" value="CARBOXYLASE:PYRUVATE/ACETYL-COA/PROPIONYL-COA CARBOXYLASE"/>
    <property type="match status" value="1"/>
</dbReference>
<evidence type="ECO:0000259" key="8">
    <source>
        <dbReference type="PROSITE" id="PS50975"/>
    </source>
</evidence>
<dbReference type="InterPro" id="IPR011764">
    <property type="entry name" value="Biotin_carboxylation_dom"/>
</dbReference>
<proteinExistence type="predicted"/>
<dbReference type="Pfam" id="PF00289">
    <property type="entry name" value="Biotin_carb_N"/>
    <property type="match status" value="1"/>
</dbReference>
<comment type="caution">
    <text evidence="10">The sequence shown here is derived from an EMBL/GenBank/DDBJ whole genome shotgun (WGS) entry which is preliminary data.</text>
</comment>
<feature type="domain" description="Biotin carboxylation" evidence="9">
    <location>
        <begin position="1"/>
        <end position="447"/>
    </location>
</feature>
<protein>
    <submittedName>
        <fullName evidence="10">Acetyl-CoA carboxylase biotin carboxylase subunit</fullName>
        <ecNumber evidence="10">6.4.1.2</ecNumber>
    </submittedName>
</protein>
<dbReference type="InterPro" id="IPR050856">
    <property type="entry name" value="Biotin_carboxylase_complex"/>
</dbReference>
<dbReference type="PROSITE" id="PS00866">
    <property type="entry name" value="CPSASE_1"/>
    <property type="match status" value="1"/>
</dbReference>